<evidence type="ECO:0000256" key="8">
    <source>
        <dbReference type="ARBA" id="ARBA00023004"/>
    </source>
</evidence>
<dbReference type="PANTHER" id="PTHR42917:SF2">
    <property type="entry name" value="2,4-DIENOYL-COA REDUCTASE [(2E)-ENOYL-COA-PRODUCING]"/>
    <property type="match status" value="1"/>
</dbReference>
<evidence type="ECO:0000256" key="7">
    <source>
        <dbReference type="ARBA" id="ARBA00023002"/>
    </source>
</evidence>
<keyword evidence="13" id="KW-1185">Reference proteome</keyword>
<dbReference type="GO" id="GO:0010181">
    <property type="term" value="F:FMN binding"/>
    <property type="evidence" value="ECO:0007669"/>
    <property type="project" value="InterPro"/>
</dbReference>
<dbReference type="Gene3D" id="3.40.50.720">
    <property type="entry name" value="NAD(P)-binding Rossmann-like Domain"/>
    <property type="match status" value="1"/>
</dbReference>
<dbReference type="AlphaFoldDB" id="G6YBF2"/>
<dbReference type="PANTHER" id="PTHR42917">
    <property type="entry name" value="2,4-DIENOYL-COA REDUCTASE"/>
    <property type="match status" value="1"/>
</dbReference>
<dbReference type="Gene3D" id="3.20.20.70">
    <property type="entry name" value="Aldolase class I"/>
    <property type="match status" value="1"/>
</dbReference>
<comment type="cofactor">
    <cofactor evidence="2">
        <name>[4Fe-4S] cluster</name>
        <dbReference type="ChEBI" id="CHEBI:49883"/>
    </cofactor>
</comment>
<evidence type="ECO:0000259" key="11">
    <source>
        <dbReference type="Pfam" id="PF07992"/>
    </source>
</evidence>
<dbReference type="InterPro" id="IPR036188">
    <property type="entry name" value="FAD/NAD-bd_sf"/>
</dbReference>
<protein>
    <submittedName>
        <fullName evidence="12">Oxidoreductase, FMN-binding/pyridine nucleotide-disulfide oxidoreductase</fullName>
    </submittedName>
</protein>
<dbReference type="eggNOG" id="COG0446">
    <property type="taxonomic scope" value="Bacteria"/>
</dbReference>
<evidence type="ECO:0000256" key="2">
    <source>
        <dbReference type="ARBA" id="ARBA00001966"/>
    </source>
</evidence>
<keyword evidence="5" id="KW-0288">FMN</keyword>
<dbReference type="KEGG" id="mamo:A6B35_23470"/>
<dbReference type="GO" id="GO:0008670">
    <property type="term" value="F:2,4-dienoyl-CoA reductase (NADPH) activity"/>
    <property type="evidence" value="ECO:0007669"/>
    <property type="project" value="TreeGrafter"/>
</dbReference>
<dbReference type="Pfam" id="PF00724">
    <property type="entry name" value="Oxidored_FMN"/>
    <property type="match status" value="1"/>
</dbReference>
<dbReference type="eggNOG" id="COG1902">
    <property type="taxonomic scope" value="Bacteria"/>
</dbReference>
<dbReference type="Pfam" id="PF07992">
    <property type="entry name" value="Pyr_redox_2"/>
    <property type="match status" value="1"/>
</dbReference>
<evidence type="ECO:0000256" key="5">
    <source>
        <dbReference type="ARBA" id="ARBA00022643"/>
    </source>
</evidence>
<keyword evidence="7" id="KW-0560">Oxidoreductase</keyword>
<dbReference type="PATRIC" id="fig|1082933.3.peg.3192"/>
<dbReference type="Gene3D" id="3.50.50.60">
    <property type="entry name" value="FAD/NAD(P)-binding domain"/>
    <property type="match status" value="1"/>
</dbReference>
<keyword evidence="9" id="KW-0411">Iron-sulfur</keyword>
<evidence type="ECO:0000256" key="9">
    <source>
        <dbReference type="ARBA" id="ARBA00023014"/>
    </source>
</evidence>
<gene>
    <name evidence="12" type="ORF">MEA186_16382</name>
</gene>
<evidence type="ECO:0000313" key="12">
    <source>
        <dbReference type="EMBL" id="EHH10938.1"/>
    </source>
</evidence>
<feature type="domain" description="FAD/NAD(P)-binding" evidence="11">
    <location>
        <begin position="385"/>
        <end position="463"/>
    </location>
</feature>
<proteinExistence type="inferred from homology"/>
<dbReference type="EMBL" id="AGSN01000118">
    <property type="protein sequence ID" value="EHH10938.1"/>
    <property type="molecule type" value="Genomic_DNA"/>
</dbReference>
<dbReference type="OrthoDB" id="9804454at2"/>
<dbReference type="GO" id="GO:0033543">
    <property type="term" value="P:fatty acid beta-oxidation, unsaturated, even number, reductase/isomerase pathway"/>
    <property type="evidence" value="ECO:0007669"/>
    <property type="project" value="TreeGrafter"/>
</dbReference>
<dbReference type="SUPFAM" id="SSF51395">
    <property type="entry name" value="FMN-linked oxidoreductases"/>
    <property type="match status" value="1"/>
</dbReference>
<evidence type="ECO:0000256" key="1">
    <source>
        <dbReference type="ARBA" id="ARBA00001917"/>
    </source>
</evidence>
<dbReference type="Proteomes" id="UP000002949">
    <property type="component" value="Unassembled WGS sequence"/>
</dbReference>
<dbReference type="GO" id="GO:0046872">
    <property type="term" value="F:metal ion binding"/>
    <property type="evidence" value="ECO:0007669"/>
    <property type="project" value="UniProtKB-KW"/>
</dbReference>
<reference evidence="12 13" key="1">
    <citation type="journal article" date="2012" name="J. Bacteriol.">
        <title>Draft Genome Sequence of Plant Growth-Promoting Rhizobium Mesorhizobium amorphae, Isolated from Zinc-Lead Mine Tailings.</title>
        <authorList>
            <person name="Hao X."/>
            <person name="Lin Y."/>
            <person name="Johnstone L."/>
            <person name="Baltrus D.A."/>
            <person name="Miller S.J."/>
            <person name="Wei G."/>
            <person name="Rensing C."/>
        </authorList>
    </citation>
    <scope>NUCLEOTIDE SEQUENCE [LARGE SCALE GENOMIC DNA]</scope>
    <source>
        <strain evidence="12 13">CCNWGS0123</strain>
    </source>
</reference>
<dbReference type="STRING" id="1082933.A6B35_23470"/>
<evidence type="ECO:0000256" key="4">
    <source>
        <dbReference type="ARBA" id="ARBA00022630"/>
    </source>
</evidence>
<evidence type="ECO:0000256" key="6">
    <source>
        <dbReference type="ARBA" id="ARBA00022723"/>
    </source>
</evidence>
<keyword evidence="4" id="KW-0285">Flavoprotein</keyword>
<evidence type="ECO:0000256" key="3">
    <source>
        <dbReference type="ARBA" id="ARBA00011048"/>
    </source>
</evidence>
<keyword evidence="8" id="KW-0408">Iron</keyword>
<organism evidence="12 13">
    <name type="scientific">Mesorhizobium amorphae CCNWGS0123</name>
    <dbReference type="NCBI Taxonomy" id="1082933"/>
    <lineage>
        <taxon>Bacteria</taxon>
        <taxon>Pseudomonadati</taxon>
        <taxon>Pseudomonadota</taxon>
        <taxon>Alphaproteobacteria</taxon>
        <taxon>Hyphomicrobiales</taxon>
        <taxon>Phyllobacteriaceae</taxon>
        <taxon>Mesorhizobium</taxon>
    </lineage>
</organism>
<evidence type="ECO:0000259" key="10">
    <source>
        <dbReference type="Pfam" id="PF00724"/>
    </source>
</evidence>
<name>G6YBF2_9HYPH</name>
<dbReference type="SUPFAM" id="SSF51905">
    <property type="entry name" value="FAD/NAD(P)-binding domain"/>
    <property type="match status" value="1"/>
</dbReference>
<dbReference type="PRINTS" id="PR00368">
    <property type="entry name" value="FADPNR"/>
</dbReference>
<evidence type="ECO:0000313" key="13">
    <source>
        <dbReference type="Proteomes" id="UP000002949"/>
    </source>
</evidence>
<dbReference type="InterPro" id="IPR051793">
    <property type="entry name" value="NADH:flavin_oxidoreductase"/>
</dbReference>
<dbReference type="InterPro" id="IPR013785">
    <property type="entry name" value="Aldolase_TIM"/>
</dbReference>
<dbReference type="RefSeq" id="WP_006202804.1">
    <property type="nucleotide sequence ID" value="NZ_AGSN01000118.1"/>
</dbReference>
<dbReference type="InterPro" id="IPR023753">
    <property type="entry name" value="FAD/NAD-binding_dom"/>
</dbReference>
<feature type="domain" description="NADH:flavin oxidoreductase/NADH oxidase N-terminal" evidence="10">
    <location>
        <begin position="10"/>
        <end position="341"/>
    </location>
</feature>
<comment type="similarity">
    <text evidence="3">In the N-terminal section; belongs to the NADH:flavin oxidoreductase/NADH oxidase family.</text>
</comment>
<dbReference type="GO" id="GO:0051536">
    <property type="term" value="F:iron-sulfur cluster binding"/>
    <property type="evidence" value="ECO:0007669"/>
    <property type="project" value="UniProtKB-KW"/>
</dbReference>
<dbReference type="PRINTS" id="PR00411">
    <property type="entry name" value="PNDRDTASEI"/>
</dbReference>
<comment type="cofactor">
    <cofactor evidence="1">
        <name>FMN</name>
        <dbReference type="ChEBI" id="CHEBI:58210"/>
    </cofactor>
</comment>
<dbReference type="InterPro" id="IPR001155">
    <property type="entry name" value="OxRdtase_FMN_N"/>
</dbReference>
<sequence>MTLKPAFHRILEPLQLRHKTLRNRITFGAHTANMAEDGLPGSRHLGYYRERARGGAAMIVVEPMPVHQTARLTRGNFRHDDDAVIPGFSAITEACKAEGAVMVHQLYHVGQHGDFDNSYSANWSPSGLPSYHDGDGSHRMREAEIEEIIEGFVRAAVRAKACGFDGVELFGPYNSLIEQFWLPWSNRRDDRWGGSFENRMRFSTEITSRIRATAGDEFIIGLASSIDTSVDIGMGTELLQEIAAYHDTRALIDYITCGTGSYFDHASVMPTFLFADKLGAPNAQALKEVCKHIRVQAESHIRTPENANEVISSRQADMVSIVRGQIADPYWVKKVASGRDTEIRGCISCNQMCWGRRSRDYWISCLVNPSAGREFEWGGDTFIPATTPKRVLVVGGGPAGLETARVAAERGHSVTLAEAAPQLGGQFRLAGMQPRRSQIVELVDWYERQLTRLGVRVLLNSPLDAAEIAGHDVDEIVIATGSQPAGTGFQRGLPGQDRLPGADLPNVWSVEDVMTRTARLGDHVLLIDDTGDWRGLGTALEIAARGHRVTVITAWPVLGRYLQRTESDGVARARLKIGGGGWITDTVVKEWHGDGATVRCHLDGTETVIKADTLVLATTNVSDTWVLDDLAEQIPALQPKVIGDALAPRLAVAAIYEGRVLGQSI</sequence>
<keyword evidence="6" id="KW-0479">Metal-binding</keyword>
<accession>G6YBF2</accession>